<evidence type="ECO:0000256" key="5">
    <source>
        <dbReference type="SAM" id="Phobius"/>
    </source>
</evidence>
<evidence type="ECO:0000256" key="4">
    <source>
        <dbReference type="ARBA" id="ARBA00023136"/>
    </source>
</evidence>
<dbReference type="GO" id="GO:0016020">
    <property type="term" value="C:membrane"/>
    <property type="evidence" value="ECO:0007669"/>
    <property type="project" value="UniProtKB-SubCell"/>
</dbReference>
<accession>A0A955KZQ6</accession>
<dbReference type="GO" id="GO:0006882">
    <property type="term" value="P:intracellular zinc ion homeostasis"/>
    <property type="evidence" value="ECO:0007669"/>
    <property type="project" value="TreeGrafter"/>
</dbReference>
<feature type="transmembrane region" description="Helical" evidence="5">
    <location>
        <begin position="12"/>
        <end position="35"/>
    </location>
</feature>
<comment type="subcellular location">
    <subcellularLocation>
        <location evidence="1">Membrane</location>
        <topology evidence="1">Multi-pass membrane protein</topology>
    </subcellularLocation>
</comment>
<dbReference type="Pfam" id="PF02535">
    <property type="entry name" value="Zip"/>
    <property type="match status" value="1"/>
</dbReference>
<evidence type="ECO:0000256" key="1">
    <source>
        <dbReference type="ARBA" id="ARBA00004141"/>
    </source>
</evidence>
<keyword evidence="4 5" id="KW-0472">Membrane</keyword>
<feature type="non-terminal residue" evidence="6">
    <location>
        <position position="1"/>
    </location>
</feature>
<keyword evidence="3 5" id="KW-1133">Transmembrane helix</keyword>
<gene>
    <name evidence="6" type="ORF">KC640_02910</name>
</gene>
<protein>
    <submittedName>
        <fullName evidence="6">ZIP family metal transporter</fullName>
    </submittedName>
</protein>
<comment type="caution">
    <text evidence="6">The sequence shown here is derived from an EMBL/GenBank/DDBJ whole genome shotgun (WGS) entry which is preliminary data.</text>
</comment>
<dbReference type="InterPro" id="IPR003689">
    <property type="entry name" value="ZIP"/>
</dbReference>
<proteinExistence type="predicted"/>
<evidence type="ECO:0000313" key="6">
    <source>
        <dbReference type="EMBL" id="MCA9379354.1"/>
    </source>
</evidence>
<dbReference type="PANTHER" id="PTHR16950">
    <property type="entry name" value="ZINC TRANSPORTER SLC39A7 HISTIDINE-RICH MEMBRANE PROTEIN KE4"/>
    <property type="match status" value="1"/>
</dbReference>
<evidence type="ECO:0000256" key="2">
    <source>
        <dbReference type="ARBA" id="ARBA00022692"/>
    </source>
</evidence>
<dbReference type="Proteomes" id="UP000760819">
    <property type="component" value="Unassembled WGS sequence"/>
</dbReference>
<keyword evidence="2 5" id="KW-0812">Transmembrane</keyword>
<dbReference type="AlphaFoldDB" id="A0A955KZQ6"/>
<name>A0A955KZQ6_9BACT</name>
<feature type="transmembrane region" description="Helical" evidence="5">
    <location>
        <begin position="74"/>
        <end position="94"/>
    </location>
</feature>
<evidence type="ECO:0000256" key="3">
    <source>
        <dbReference type="ARBA" id="ARBA00022989"/>
    </source>
</evidence>
<dbReference type="PANTHER" id="PTHR16950:SF16">
    <property type="entry name" value="ZINC TRANSPORTER ZIP13"/>
    <property type="match status" value="1"/>
</dbReference>
<dbReference type="EMBL" id="JAGQLI010000152">
    <property type="protein sequence ID" value="MCA9379354.1"/>
    <property type="molecule type" value="Genomic_DNA"/>
</dbReference>
<evidence type="ECO:0000313" key="7">
    <source>
        <dbReference type="Proteomes" id="UP000760819"/>
    </source>
</evidence>
<dbReference type="GO" id="GO:0005385">
    <property type="term" value="F:zinc ion transmembrane transporter activity"/>
    <property type="evidence" value="ECO:0007669"/>
    <property type="project" value="TreeGrafter"/>
</dbReference>
<reference evidence="6" key="1">
    <citation type="submission" date="2020-04" db="EMBL/GenBank/DDBJ databases">
        <authorList>
            <person name="Zhang T."/>
        </authorList>
    </citation>
    <scope>NUCLEOTIDE SEQUENCE</scope>
    <source>
        <strain evidence="6">HKST-UBA12</strain>
    </source>
</reference>
<sequence length="95" mass="10133">GILIRARWSSQKVLLANVSTALTATAGVVVTLALADLIPAILPGLVAFATGQLIYVALADLLPEIHHRTSLRTYILEISAFILAVGIMWVLTLVE</sequence>
<organism evidence="6 7">
    <name type="scientific">Candidatus Dojkabacteria bacterium</name>
    <dbReference type="NCBI Taxonomy" id="2099670"/>
    <lineage>
        <taxon>Bacteria</taxon>
        <taxon>Candidatus Dojkabacteria</taxon>
    </lineage>
</organism>
<feature type="transmembrane region" description="Helical" evidence="5">
    <location>
        <begin position="41"/>
        <end position="62"/>
    </location>
</feature>
<reference evidence="6" key="2">
    <citation type="journal article" date="2021" name="Microbiome">
        <title>Successional dynamics and alternative stable states in a saline activated sludge microbial community over 9 years.</title>
        <authorList>
            <person name="Wang Y."/>
            <person name="Ye J."/>
            <person name="Ju F."/>
            <person name="Liu L."/>
            <person name="Boyd J.A."/>
            <person name="Deng Y."/>
            <person name="Parks D.H."/>
            <person name="Jiang X."/>
            <person name="Yin X."/>
            <person name="Woodcroft B.J."/>
            <person name="Tyson G.W."/>
            <person name="Hugenholtz P."/>
            <person name="Polz M.F."/>
            <person name="Zhang T."/>
        </authorList>
    </citation>
    <scope>NUCLEOTIDE SEQUENCE</scope>
    <source>
        <strain evidence="6">HKST-UBA12</strain>
    </source>
</reference>